<proteinExistence type="predicted"/>
<organism evidence="2 3">
    <name type="scientific">Funneliformis geosporum</name>
    <dbReference type="NCBI Taxonomy" id="1117311"/>
    <lineage>
        <taxon>Eukaryota</taxon>
        <taxon>Fungi</taxon>
        <taxon>Fungi incertae sedis</taxon>
        <taxon>Mucoromycota</taxon>
        <taxon>Glomeromycotina</taxon>
        <taxon>Glomeromycetes</taxon>
        <taxon>Glomerales</taxon>
        <taxon>Glomeraceae</taxon>
        <taxon>Funneliformis</taxon>
    </lineage>
</organism>
<evidence type="ECO:0000313" key="3">
    <source>
        <dbReference type="Proteomes" id="UP001153678"/>
    </source>
</evidence>
<gene>
    <name evidence="2" type="ORF">FWILDA_LOCUS17479</name>
</gene>
<feature type="non-terminal residue" evidence="2">
    <location>
        <position position="1"/>
    </location>
</feature>
<comment type="caution">
    <text evidence="2">The sequence shown here is derived from an EMBL/GenBank/DDBJ whole genome shotgun (WGS) entry which is preliminary data.</text>
</comment>
<reference evidence="2" key="1">
    <citation type="submission" date="2022-08" db="EMBL/GenBank/DDBJ databases">
        <authorList>
            <person name="Kallberg Y."/>
            <person name="Tangrot J."/>
            <person name="Rosling A."/>
        </authorList>
    </citation>
    <scope>NUCLEOTIDE SEQUENCE</scope>
    <source>
        <strain evidence="2">Wild A</strain>
    </source>
</reference>
<dbReference type="AlphaFoldDB" id="A0A9W4WZ40"/>
<dbReference type="EMBL" id="CAMKVN010013904">
    <property type="protein sequence ID" value="CAI2196241.1"/>
    <property type="molecule type" value="Genomic_DNA"/>
</dbReference>
<protein>
    <submittedName>
        <fullName evidence="2">11211_t:CDS:1</fullName>
    </submittedName>
</protein>
<dbReference type="Proteomes" id="UP001153678">
    <property type="component" value="Unassembled WGS sequence"/>
</dbReference>
<accession>A0A9W4WZ40</accession>
<name>A0A9W4WZ40_9GLOM</name>
<evidence type="ECO:0000313" key="2">
    <source>
        <dbReference type="EMBL" id="CAI2196241.1"/>
    </source>
</evidence>
<feature type="compositionally biased region" description="Polar residues" evidence="1">
    <location>
        <begin position="166"/>
        <end position="180"/>
    </location>
</feature>
<feature type="non-terminal residue" evidence="2">
    <location>
        <position position="206"/>
    </location>
</feature>
<feature type="compositionally biased region" description="Basic and acidic residues" evidence="1">
    <location>
        <begin position="194"/>
        <end position="206"/>
    </location>
</feature>
<sequence length="206" mass="23304">GNLHKGALPREQLARIKEVLKARFKQEVYEEKGYLRVREFTSRFGNLGFNLPDGQIIFTTSPSQVKVSYRKRKPGGDLAYFNKELAKGEIIFEVKEKDEVEKKEGNRTKRKDKRRLAKLGLAISEEVSHDQPLKVSQSLAEVSHNVPEVSHLKPVSHEEVSHSPGEVSQTGKVSQLNSEQVSHEEVNHNSSEQVSHDEVSQISPEK</sequence>
<evidence type="ECO:0000256" key="1">
    <source>
        <dbReference type="SAM" id="MobiDB-lite"/>
    </source>
</evidence>
<keyword evidence="3" id="KW-1185">Reference proteome</keyword>
<feature type="region of interest" description="Disordered" evidence="1">
    <location>
        <begin position="144"/>
        <end position="206"/>
    </location>
</feature>